<organism evidence="14 15">
    <name type="scientific">Apiotrichum porosum</name>
    <dbReference type="NCBI Taxonomy" id="105984"/>
    <lineage>
        <taxon>Eukaryota</taxon>
        <taxon>Fungi</taxon>
        <taxon>Dikarya</taxon>
        <taxon>Basidiomycota</taxon>
        <taxon>Agaricomycotina</taxon>
        <taxon>Tremellomycetes</taxon>
        <taxon>Trichosporonales</taxon>
        <taxon>Trichosporonaceae</taxon>
        <taxon>Apiotrichum</taxon>
    </lineage>
</organism>
<dbReference type="InterPro" id="IPR045306">
    <property type="entry name" value="SDH-like"/>
</dbReference>
<dbReference type="EMBL" id="RSCE01000012">
    <property type="protein sequence ID" value="RSH78647.1"/>
    <property type="molecule type" value="Genomic_DNA"/>
</dbReference>
<keyword evidence="15" id="KW-1185">Reference proteome</keyword>
<dbReference type="EC" id="1.1.1.12" evidence="8"/>
<dbReference type="PROSITE" id="PS00059">
    <property type="entry name" value="ADH_ZINC"/>
    <property type="match status" value="1"/>
</dbReference>
<dbReference type="Gene3D" id="3.40.50.720">
    <property type="entry name" value="NAD(P)-binding Rossmann-like Domain"/>
    <property type="match status" value="1"/>
</dbReference>
<dbReference type="FunFam" id="3.40.50.720:FF:000068">
    <property type="entry name" value="Sorbitol dehydrogenase"/>
    <property type="match status" value="1"/>
</dbReference>
<dbReference type="GO" id="GO:0008270">
    <property type="term" value="F:zinc ion binding"/>
    <property type="evidence" value="ECO:0007669"/>
    <property type="project" value="InterPro"/>
</dbReference>
<dbReference type="AlphaFoldDB" id="A0A427XIT3"/>
<proteinExistence type="inferred from homology"/>
<evidence type="ECO:0000259" key="13">
    <source>
        <dbReference type="Pfam" id="PF08240"/>
    </source>
</evidence>
<sequence>MCGAAPTTPGSSFYEVAYDPARVLKSADFKILKEGDAELADKTANIACAYNPAHEVHMINKPKVSARKGEAIVHVKATGICGSDVHFWKHGHIGPTMIVTDECGAGHESAGEVIEVGEGVTDVKVGDRVAIEAGVPCSQPDCDPCRLGRYNACPRVVFFSTPPYHGTLTRYHAHPSAWLHKLPDNVSFEEGSLCEPLAVALAGIERAGIVLGDPIAICGAGPIGLITLLAAHAAGCYPIVITDLFESRLEFAKKLVPTVKTLVIGRNDKSEETAEKIKALAAAPIRVAMECTGFESSIRTAIFSVIFGGKVFVIGVGPSEQSYPFGYCNANEIDLQFQYRYANQYPKAIRLVAGGLIDLKPLVTHRFPLERAVEAFQVAADPTQGAIKVQIQD</sequence>
<evidence type="ECO:0000256" key="10">
    <source>
        <dbReference type="ARBA" id="ARBA00049317"/>
    </source>
</evidence>
<evidence type="ECO:0000256" key="11">
    <source>
        <dbReference type="RuleBase" id="RU361277"/>
    </source>
</evidence>
<dbReference type="RefSeq" id="XP_028473794.1">
    <property type="nucleotide sequence ID" value="XM_028618116.1"/>
</dbReference>
<protein>
    <recommendedName>
        <fullName evidence="9">L-arabinitol 4-dehydrogenase</fullName>
        <ecNumber evidence="8">1.1.1.12</ecNumber>
    </recommendedName>
</protein>
<dbReference type="Proteomes" id="UP000279236">
    <property type="component" value="Unassembled WGS sequence"/>
</dbReference>
<evidence type="ECO:0000313" key="15">
    <source>
        <dbReference type="Proteomes" id="UP000279236"/>
    </source>
</evidence>
<dbReference type="InterPro" id="IPR013149">
    <property type="entry name" value="ADH-like_C"/>
</dbReference>
<evidence type="ECO:0000256" key="4">
    <source>
        <dbReference type="ARBA" id="ARBA00022723"/>
    </source>
</evidence>
<evidence type="ECO:0000259" key="12">
    <source>
        <dbReference type="Pfam" id="PF00107"/>
    </source>
</evidence>
<evidence type="ECO:0000256" key="1">
    <source>
        <dbReference type="ARBA" id="ARBA00001947"/>
    </source>
</evidence>
<dbReference type="PANTHER" id="PTHR43161:SF12">
    <property type="entry name" value="L-ARABINITOL 4-DEHYDROGENASE"/>
    <property type="match status" value="1"/>
</dbReference>
<dbReference type="CDD" id="cd05285">
    <property type="entry name" value="sorbitol_DH"/>
    <property type="match status" value="1"/>
</dbReference>
<evidence type="ECO:0000256" key="5">
    <source>
        <dbReference type="ARBA" id="ARBA00022833"/>
    </source>
</evidence>
<accession>A0A427XIT3</accession>
<keyword evidence="5 11" id="KW-0862">Zinc</keyword>
<comment type="catalytic activity">
    <reaction evidence="10">
        <text>L-arabinitol + NAD(+) = L-xylulose + NADH + H(+)</text>
        <dbReference type="Rhea" id="RHEA:16381"/>
        <dbReference type="ChEBI" id="CHEBI:15378"/>
        <dbReference type="ChEBI" id="CHEBI:17399"/>
        <dbReference type="ChEBI" id="CHEBI:18403"/>
        <dbReference type="ChEBI" id="CHEBI:57540"/>
        <dbReference type="ChEBI" id="CHEBI:57945"/>
        <dbReference type="EC" id="1.1.1.12"/>
    </reaction>
</comment>
<dbReference type="GO" id="GO:0006062">
    <property type="term" value="P:sorbitol catabolic process"/>
    <property type="evidence" value="ECO:0007669"/>
    <property type="project" value="TreeGrafter"/>
</dbReference>
<evidence type="ECO:0000313" key="14">
    <source>
        <dbReference type="EMBL" id="RSH78647.1"/>
    </source>
</evidence>
<dbReference type="GO" id="GO:0050019">
    <property type="term" value="F:L-arabinitol 4-dehydrogenase activity"/>
    <property type="evidence" value="ECO:0007669"/>
    <property type="project" value="UniProtKB-EC"/>
</dbReference>
<comment type="cofactor">
    <cofactor evidence="1 11">
        <name>Zn(2+)</name>
        <dbReference type="ChEBI" id="CHEBI:29105"/>
    </cofactor>
</comment>
<keyword evidence="4 11" id="KW-0479">Metal-binding</keyword>
<reference evidence="14 15" key="1">
    <citation type="submission" date="2018-11" db="EMBL/GenBank/DDBJ databases">
        <title>Genome sequence of Apiotrichum porosum DSM 27194.</title>
        <authorList>
            <person name="Aliyu H."/>
            <person name="Gorte O."/>
            <person name="Ochsenreither K."/>
        </authorList>
    </citation>
    <scope>NUCLEOTIDE SEQUENCE [LARGE SCALE GENOMIC DNA]</scope>
    <source>
        <strain evidence="14 15">DSM 27194</strain>
    </source>
</reference>
<feature type="domain" description="Alcohol dehydrogenase-like C-terminal" evidence="12">
    <location>
        <begin position="222"/>
        <end position="353"/>
    </location>
</feature>
<keyword evidence="7" id="KW-0520">NAD</keyword>
<evidence type="ECO:0000256" key="3">
    <source>
        <dbReference type="ARBA" id="ARBA00011881"/>
    </source>
</evidence>
<comment type="similarity">
    <text evidence="2 11">Belongs to the zinc-containing alcohol dehydrogenase family.</text>
</comment>
<dbReference type="Gene3D" id="3.90.180.10">
    <property type="entry name" value="Medium-chain alcohol dehydrogenases, catalytic domain"/>
    <property type="match status" value="1"/>
</dbReference>
<dbReference type="InterPro" id="IPR036291">
    <property type="entry name" value="NAD(P)-bd_dom_sf"/>
</dbReference>
<evidence type="ECO:0000256" key="9">
    <source>
        <dbReference type="ARBA" id="ARBA00039783"/>
    </source>
</evidence>
<dbReference type="InterPro" id="IPR002328">
    <property type="entry name" value="ADH_Zn_CS"/>
</dbReference>
<dbReference type="SUPFAM" id="SSF51735">
    <property type="entry name" value="NAD(P)-binding Rossmann-fold domains"/>
    <property type="match status" value="1"/>
</dbReference>
<evidence type="ECO:0000256" key="2">
    <source>
        <dbReference type="ARBA" id="ARBA00008072"/>
    </source>
</evidence>
<evidence type="ECO:0000256" key="7">
    <source>
        <dbReference type="ARBA" id="ARBA00023027"/>
    </source>
</evidence>
<feature type="domain" description="Alcohol dehydrogenase-like N-terminal" evidence="13">
    <location>
        <begin position="68"/>
        <end position="184"/>
    </location>
</feature>
<dbReference type="Pfam" id="PF08240">
    <property type="entry name" value="ADH_N"/>
    <property type="match status" value="1"/>
</dbReference>
<dbReference type="InterPro" id="IPR011032">
    <property type="entry name" value="GroES-like_sf"/>
</dbReference>
<comment type="subunit">
    <text evidence="3">Homotetramer.</text>
</comment>
<evidence type="ECO:0000256" key="8">
    <source>
        <dbReference type="ARBA" id="ARBA00038954"/>
    </source>
</evidence>
<dbReference type="Pfam" id="PF00107">
    <property type="entry name" value="ADH_zinc_N"/>
    <property type="match status" value="1"/>
</dbReference>
<dbReference type="SUPFAM" id="SSF50129">
    <property type="entry name" value="GroES-like"/>
    <property type="match status" value="1"/>
</dbReference>
<comment type="caution">
    <text evidence="14">The sequence shown here is derived from an EMBL/GenBank/DDBJ whole genome shotgun (WGS) entry which is preliminary data.</text>
</comment>
<keyword evidence="6" id="KW-0560">Oxidoreductase</keyword>
<dbReference type="OrthoDB" id="2148442at2759"/>
<dbReference type="PANTHER" id="PTHR43161">
    <property type="entry name" value="SORBITOL DEHYDROGENASE"/>
    <property type="match status" value="1"/>
</dbReference>
<gene>
    <name evidence="14" type="ORF">EHS24_002376</name>
</gene>
<name>A0A427XIT3_9TREE</name>
<dbReference type="GO" id="GO:0003939">
    <property type="term" value="F:L-iditol 2-dehydrogenase (NAD+) activity"/>
    <property type="evidence" value="ECO:0007669"/>
    <property type="project" value="TreeGrafter"/>
</dbReference>
<dbReference type="InterPro" id="IPR013154">
    <property type="entry name" value="ADH-like_N"/>
</dbReference>
<evidence type="ECO:0000256" key="6">
    <source>
        <dbReference type="ARBA" id="ARBA00023002"/>
    </source>
</evidence>
<dbReference type="STRING" id="105984.A0A427XIT3"/>
<dbReference type="GeneID" id="39586919"/>